<feature type="domain" description="Protein kinase" evidence="8">
    <location>
        <begin position="35"/>
        <end position="292"/>
    </location>
</feature>
<dbReference type="InterPro" id="IPR000719">
    <property type="entry name" value="Prot_kinase_dom"/>
</dbReference>
<dbReference type="InterPro" id="IPR010432">
    <property type="entry name" value="RDD"/>
</dbReference>
<evidence type="ECO:0000256" key="2">
    <source>
        <dbReference type="ARBA" id="ARBA00022692"/>
    </source>
</evidence>
<dbReference type="GO" id="GO:0004674">
    <property type="term" value="F:protein serine/threonine kinase activity"/>
    <property type="evidence" value="ECO:0007669"/>
    <property type="project" value="TreeGrafter"/>
</dbReference>
<keyword evidence="3" id="KW-0547">Nucleotide-binding</keyword>
<dbReference type="EMBL" id="JBAFSM010000031">
    <property type="protein sequence ID" value="MEG3438583.1"/>
    <property type="molecule type" value="Genomic_DNA"/>
</dbReference>
<proteinExistence type="predicted"/>
<dbReference type="RefSeq" id="WP_332866062.1">
    <property type="nucleotide sequence ID" value="NZ_JBAFSM010000031.1"/>
</dbReference>
<organism evidence="9 10">
    <name type="scientific">Pannus brasiliensis CCIBt3594</name>
    <dbReference type="NCBI Taxonomy" id="1427578"/>
    <lineage>
        <taxon>Bacteria</taxon>
        <taxon>Bacillati</taxon>
        <taxon>Cyanobacteriota</taxon>
        <taxon>Cyanophyceae</taxon>
        <taxon>Oscillatoriophycideae</taxon>
        <taxon>Chroococcales</taxon>
        <taxon>Microcystaceae</taxon>
        <taxon>Pannus</taxon>
    </lineage>
</organism>
<dbReference type="InterPro" id="IPR011009">
    <property type="entry name" value="Kinase-like_dom_sf"/>
</dbReference>
<dbReference type="SMART" id="SM00220">
    <property type="entry name" value="S_TKc"/>
    <property type="match status" value="1"/>
</dbReference>
<feature type="transmembrane region" description="Helical" evidence="7">
    <location>
        <begin position="536"/>
        <end position="555"/>
    </location>
</feature>
<evidence type="ECO:0000256" key="6">
    <source>
        <dbReference type="ARBA" id="ARBA00023136"/>
    </source>
</evidence>
<evidence type="ECO:0000313" key="10">
    <source>
        <dbReference type="Proteomes" id="UP001328733"/>
    </source>
</evidence>
<evidence type="ECO:0000256" key="4">
    <source>
        <dbReference type="ARBA" id="ARBA00022840"/>
    </source>
</evidence>
<dbReference type="Pfam" id="PF00069">
    <property type="entry name" value="Pkinase"/>
    <property type="match status" value="1"/>
</dbReference>
<evidence type="ECO:0000256" key="3">
    <source>
        <dbReference type="ARBA" id="ARBA00022741"/>
    </source>
</evidence>
<evidence type="ECO:0000256" key="7">
    <source>
        <dbReference type="SAM" id="Phobius"/>
    </source>
</evidence>
<dbReference type="PANTHER" id="PTHR24363">
    <property type="entry name" value="SERINE/THREONINE PROTEIN KINASE"/>
    <property type="match status" value="1"/>
</dbReference>
<protein>
    <submittedName>
        <fullName evidence="9">RDD family protein</fullName>
    </submittedName>
</protein>
<feature type="transmembrane region" description="Helical" evidence="7">
    <location>
        <begin position="443"/>
        <end position="470"/>
    </location>
</feature>
<gene>
    <name evidence="9" type="ORF">V0288_15735</name>
</gene>
<reference evidence="9 10" key="1">
    <citation type="submission" date="2024-01" db="EMBL/GenBank/DDBJ databases">
        <title>Genomic insights into the taxonomy and metabolism of the cyanobacterium Pannus brasiliensis CCIBt3594.</title>
        <authorList>
            <person name="Machado M."/>
            <person name="Botero N.B."/>
            <person name="Andreote A.P.D."/>
            <person name="Feitosa A.M.T."/>
            <person name="Popin R."/>
            <person name="Sivonen K."/>
            <person name="Fiore M.F."/>
        </authorList>
    </citation>
    <scope>NUCLEOTIDE SEQUENCE [LARGE SCALE GENOMIC DNA]</scope>
    <source>
        <strain evidence="9 10">CCIBt3594</strain>
    </source>
</reference>
<accession>A0AAW9QND4</accession>
<evidence type="ECO:0000256" key="5">
    <source>
        <dbReference type="ARBA" id="ARBA00022989"/>
    </source>
</evidence>
<keyword evidence="4" id="KW-0067">ATP-binding</keyword>
<dbReference type="GO" id="GO:0016020">
    <property type="term" value="C:membrane"/>
    <property type="evidence" value="ECO:0007669"/>
    <property type="project" value="UniProtKB-SubCell"/>
</dbReference>
<keyword evidence="6 7" id="KW-0472">Membrane</keyword>
<dbReference type="NCBIfam" id="NF045510">
    <property type="entry name" value="4Cys_prefix_kin"/>
    <property type="match status" value="1"/>
</dbReference>
<dbReference type="CDD" id="cd14014">
    <property type="entry name" value="STKc_PknB_like"/>
    <property type="match status" value="1"/>
</dbReference>
<dbReference type="GO" id="GO:0005524">
    <property type="term" value="F:ATP binding"/>
    <property type="evidence" value="ECO:0007669"/>
    <property type="project" value="UniProtKB-KW"/>
</dbReference>
<keyword evidence="10" id="KW-1185">Reference proteome</keyword>
<keyword evidence="5 7" id="KW-1133">Transmembrane helix</keyword>
<dbReference type="Pfam" id="PF06271">
    <property type="entry name" value="RDD"/>
    <property type="match status" value="1"/>
</dbReference>
<dbReference type="PANTHER" id="PTHR24363:SF7">
    <property type="entry name" value="SERINE_THREONINE-PROTEIN KINASE-LIKE PROTEIN E"/>
    <property type="match status" value="1"/>
</dbReference>
<evidence type="ECO:0000259" key="8">
    <source>
        <dbReference type="PROSITE" id="PS50011"/>
    </source>
</evidence>
<dbReference type="Gene3D" id="3.30.200.20">
    <property type="entry name" value="Phosphorylase Kinase, domain 1"/>
    <property type="match status" value="1"/>
</dbReference>
<dbReference type="Proteomes" id="UP001328733">
    <property type="component" value="Unassembled WGS sequence"/>
</dbReference>
<feature type="transmembrane region" description="Helical" evidence="7">
    <location>
        <begin position="482"/>
        <end position="506"/>
    </location>
</feature>
<comment type="caution">
    <text evidence="9">The sequence shown here is derived from an EMBL/GenBank/DDBJ whole genome shotgun (WGS) entry which is preliminary data.</text>
</comment>
<sequence length="574" mass="64551">MSFCINPRCPKPKNQTDSRYCLSCGSDLLLAGKYRVTRLLSEKGGFGNTYEAIDLQGNPKVLKVLTYTAPKAIALFQQEAKVLQQLNHPGIPRGESYFIYYPRDDEEALHCMVMEKIEGTDLEEYERSRKFQPIEPPLALDWLSQLGKILHEVHRHQFFHRDIKPSNIILKPDGQLVLIDFGAARQVTGTVLAGGQNTGIYTPGYAPPEQSSGHSVPQSDFYALGKTFVFLLTGKDPSDPKIYDINTNEFHWRKYAPAVPEPLADFLDELMAEKPIDRPANTSILLRKINALKADPDRTSPKTGLLSRLEALSRAWSNKTVSPDSRPLAVPDRVPKVAAENQVKSSPVAVPKGVPAPVPDALAHVPAEFSTRLKASIFDSIFLLIIAALAGGYLCLKLQEFEFIDRFPLDFNQIRELAWFRELSRREWFPALPGDLYIPKKLWMYYAAGTSALGTTLIGLGLAIALVLYHAKMQLGFANEEIAILLFLLLGIGIKWLYFVFFEICFKATIGKIFFRLSVTDARGERISLARANRRYWCKLFSAIPLYGGFFLAAWTKKKRALHDRLTGTRIVKK</sequence>
<dbReference type="InterPro" id="IPR008271">
    <property type="entry name" value="Ser/Thr_kinase_AS"/>
</dbReference>
<evidence type="ECO:0000313" key="9">
    <source>
        <dbReference type="EMBL" id="MEG3438583.1"/>
    </source>
</evidence>
<comment type="subcellular location">
    <subcellularLocation>
        <location evidence="1">Membrane</location>
        <topology evidence="1">Multi-pass membrane protein</topology>
    </subcellularLocation>
</comment>
<dbReference type="SUPFAM" id="SSF56112">
    <property type="entry name" value="Protein kinase-like (PK-like)"/>
    <property type="match status" value="1"/>
</dbReference>
<dbReference type="Gene3D" id="1.10.510.10">
    <property type="entry name" value="Transferase(Phosphotransferase) domain 1"/>
    <property type="match status" value="1"/>
</dbReference>
<keyword evidence="2 7" id="KW-0812">Transmembrane</keyword>
<evidence type="ECO:0000256" key="1">
    <source>
        <dbReference type="ARBA" id="ARBA00004141"/>
    </source>
</evidence>
<dbReference type="PROSITE" id="PS00108">
    <property type="entry name" value="PROTEIN_KINASE_ST"/>
    <property type="match status" value="1"/>
</dbReference>
<dbReference type="PROSITE" id="PS50011">
    <property type="entry name" value="PROTEIN_KINASE_DOM"/>
    <property type="match status" value="1"/>
</dbReference>
<feature type="transmembrane region" description="Helical" evidence="7">
    <location>
        <begin position="377"/>
        <end position="396"/>
    </location>
</feature>
<name>A0AAW9QND4_9CHRO</name>
<dbReference type="AlphaFoldDB" id="A0AAW9QND4"/>